<dbReference type="EMBL" id="CR382124">
    <property type="protein sequence ID" value="CAH00829.1"/>
    <property type="molecule type" value="Genomic_DNA"/>
</dbReference>
<dbReference type="eggNOG" id="KOG4346">
    <property type="taxonomic scope" value="Eukaryota"/>
</dbReference>
<dbReference type="InterPro" id="IPR038528">
    <property type="entry name" value="TEL2_C_sf"/>
</dbReference>
<dbReference type="GO" id="GO:0042162">
    <property type="term" value="F:telomeric DNA binding"/>
    <property type="evidence" value="ECO:0007669"/>
    <property type="project" value="TreeGrafter"/>
</dbReference>
<dbReference type="InParanoid" id="Q6CQQ6"/>
<comment type="similarity">
    <text evidence="1">Belongs to the TEL2 family.</text>
</comment>
<name>Q6CQQ6_KLULA</name>
<proteinExistence type="inferred from homology"/>
<sequence length="666" mass="77579">MSGIDSTLLNEKCDKDTIYQVLERMSSKKQHSSNEILPIIKNVVPIYPSLPRELKMALRRLCGNNYIFISLVIEYAKELGKNRETSIFYGFLTDVLKYESDCLFNYLEHSSRRDLPFIKSILFGSRCYNALSSSISIVEYLKFMKMQWEFVFKETKQYDKTHLEMFVSCLQLNIPYGVDIFIEGLATTSEFSWNALIMMLSKGTSVQQRRFFMYHLVPFLEKVTNPDNSSTIFTLLSQLPFDIPTSIDCFKWGNPYFKIVYLHGMSEAKRAQLFRELLPCFELMDLYTDDSLAEILVMILDAMSKDSRDELSHDAISLNFVTKRLHSEDHLVRERTMFVAKKLTNDQLQYESDFTIDLPRIELIKLSKLEFPIKEGLQNLPKGNSTKNELVQQFNTITLQDSDDESDEEDSRDILFLKDLLLEFEKVIKNDGSELRLLKETVKLVRQKKNFPTEVSFYSKELLKKIATISNKFDEKSFEEWKANALVSILVVCPDKIVDLYAILFNNELSLQQRMVILTSAALSARELRGFDDEFVVKPKYDFPTNRLPWDESATEQQPENNKIQDITEITGSKVTWRSKRLETDSKITQQQNNFRKYATLFFYPLAHAWLNGINLGAFDKVFKRHYISMLKIILTCASPHYELEEMQILMQEILSDAVKQQVQTS</sequence>
<evidence type="ECO:0000313" key="4">
    <source>
        <dbReference type="Proteomes" id="UP000000598"/>
    </source>
</evidence>
<dbReference type="PaxDb" id="284590-Q6CQQ6"/>
<dbReference type="KEGG" id="kla:KLLA0_D15158g"/>
<dbReference type="InterPro" id="IPR019337">
    <property type="entry name" value="Telomere_length_regulation_dom"/>
</dbReference>
<dbReference type="Proteomes" id="UP000000598">
    <property type="component" value="Chromosome D"/>
</dbReference>
<dbReference type="PANTHER" id="PTHR15830:SF10">
    <property type="entry name" value="TELOMERE LENGTH REGULATION PROTEIN TEL2 HOMOLOG"/>
    <property type="match status" value="1"/>
</dbReference>
<dbReference type="InterPro" id="IPR051970">
    <property type="entry name" value="TEL2_Regulation"/>
</dbReference>
<dbReference type="AlphaFoldDB" id="Q6CQQ6"/>
<reference evidence="3 4" key="1">
    <citation type="journal article" date="2004" name="Nature">
        <title>Genome evolution in yeasts.</title>
        <authorList>
            <consortium name="Genolevures"/>
            <person name="Dujon B."/>
            <person name="Sherman D."/>
            <person name="Fischer G."/>
            <person name="Durrens P."/>
            <person name="Casaregola S."/>
            <person name="Lafontaine I."/>
            <person name="de Montigny J."/>
            <person name="Marck C."/>
            <person name="Neuveglise C."/>
            <person name="Talla E."/>
            <person name="Goffard N."/>
            <person name="Frangeul L."/>
            <person name="Aigle M."/>
            <person name="Anthouard V."/>
            <person name="Babour A."/>
            <person name="Barbe V."/>
            <person name="Barnay S."/>
            <person name="Blanchin S."/>
            <person name="Beckerich J.M."/>
            <person name="Beyne E."/>
            <person name="Bleykasten C."/>
            <person name="Boisrame A."/>
            <person name="Boyer J."/>
            <person name="Cattolico L."/>
            <person name="Confanioleri F."/>
            <person name="de Daruvar A."/>
            <person name="Despons L."/>
            <person name="Fabre E."/>
            <person name="Fairhead C."/>
            <person name="Ferry-Dumazet H."/>
            <person name="Groppi A."/>
            <person name="Hantraye F."/>
            <person name="Hennequin C."/>
            <person name="Jauniaux N."/>
            <person name="Joyet P."/>
            <person name="Kachouri R."/>
            <person name="Kerrest A."/>
            <person name="Koszul R."/>
            <person name="Lemaire M."/>
            <person name="Lesur I."/>
            <person name="Ma L."/>
            <person name="Muller H."/>
            <person name="Nicaud J.M."/>
            <person name="Nikolski M."/>
            <person name="Oztas S."/>
            <person name="Ozier-Kalogeropoulos O."/>
            <person name="Pellenz S."/>
            <person name="Potier S."/>
            <person name="Richard G.F."/>
            <person name="Straub M.L."/>
            <person name="Suleau A."/>
            <person name="Swennene D."/>
            <person name="Tekaia F."/>
            <person name="Wesolowski-Louvel M."/>
            <person name="Westhof E."/>
            <person name="Wirth B."/>
            <person name="Zeniou-Meyer M."/>
            <person name="Zivanovic I."/>
            <person name="Bolotin-Fukuhara M."/>
            <person name="Thierry A."/>
            <person name="Bouchier C."/>
            <person name="Caudron B."/>
            <person name="Scarpelli C."/>
            <person name="Gaillardin C."/>
            <person name="Weissenbach J."/>
            <person name="Wincker P."/>
            <person name="Souciet J.L."/>
        </authorList>
    </citation>
    <scope>NUCLEOTIDE SEQUENCE [LARGE SCALE GENOMIC DNA]</scope>
    <source>
        <strain evidence="4">ATCC 8585 / CBS 2359 / DSM 70799 / NBRC 1267 / NRRL Y-1140 / WM37</strain>
    </source>
</reference>
<dbReference type="Pfam" id="PF10193">
    <property type="entry name" value="Telomere_reg-2"/>
    <property type="match status" value="1"/>
</dbReference>
<feature type="domain" description="Telomere length regulation protein conserved" evidence="2">
    <location>
        <begin position="415"/>
        <end position="525"/>
    </location>
</feature>
<protein>
    <submittedName>
        <fullName evidence="3">KLLA0D15158p</fullName>
    </submittedName>
</protein>
<dbReference type="GO" id="GO:0051083">
    <property type="term" value="P:'de novo' cotranslational protein folding"/>
    <property type="evidence" value="ECO:0007669"/>
    <property type="project" value="TreeGrafter"/>
</dbReference>
<dbReference type="OMA" id="ERTMFIA"/>
<dbReference type="STRING" id="284590.Q6CQQ6"/>
<dbReference type="GO" id="GO:0005829">
    <property type="term" value="C:cytosol"/>
    <property type="evidence" value="ECO:0007669"/>
    <property type="project" value="TreeGrafter"/>
</dbReference>
<evidence type="ECO:0000256" key="1">
    <source>
        <dbReference type="ARBA" id="ARBA00006133"/>
    </source>
</evidence>
<organism evidence="3 4">
    <name type="scientific">Kluyveromyces lactis (strain ATCC 8585 / CBS 2359 / DSM 70799 / NBRC 1267 / NRRL Y-1140 / WM37)</name>
    <name type="common">Yeast</name>
    <name type="synonym">Candida sphaerica</name>
    <dbReference type="NCBI Taxonomy" id="284590"/>
    <lineage>
        <taxon>Eukaryota</taxon>
        <taxon>Fungi</taxon>
        <taxon>Dikarya</taxon>
        <taxon>Ascomycota</taxon>
        <taxon>Saccharomycotina</taxon>
        <taxon>Saccharomycetes</taxon>
        <taxon>Saccharomycetales</taxon>
        <taxon>Saccharomycetaceae</taxon>
        <taxon>Kluyveromyces</taxon>
    </lineage>
</organism>
<dbReference type="HOGENOM" id="CLU_444244_0_0_1"/>
<keyword evidence="4" id="KW-1185">Reference proteome</keyword>
<gene>
    <name evidence="3" type="ORF">KLLA0_D15158g</name>
</gene>
<dbReference type="Gene3D" id="1.25.40.720">
    <property type="entry name" value="Telomere length regulation protein 2, C-terminal domain"/>
    <property type="match status" value="2"/>
</dbReference>
<dbReference type="GO" id="GO:0051879">
    <property type="term" value="F:Hsp90 protein binding"/>
    <property type="evidence" value="ECO:0007669"/>
    <property type="project" value="TreeGrafter"/>
</dbReference>
<evidence type="ECO:0000259" key="2">
    <source>
        <dbReference type="Pfam" id="PF10193"/>
    </source>
</evidence>
<evidence type="ECO:0000313" key="3">
    <source>
        <dbReference type="EMBL" id="CAH00829.1"/>
    </source>
</evidence>
<dbReference type="FunCoup" id="Q6CQQ6">
    <property type="interactions" value="37"/>
</dbReference>
<dbReference type="PANTHER" id="PTHR15830">
    <property type="entry name" value="TELOMERE LENGTH REGULATION PROTEIN TEL2 FAMILY MEMBER"/>
    <property type="match status" value="1"/>
</dbReference>
<accession>Q6CQQ6</accession>